<dbReference type="GO" id="GO:0055085">
    <property type="term" value="P:transmembrane transport"/>
    <property type="evidence" value="ECO:0007669"/>
    <property type="project" value="InterPro"/>
</dbReference>
<evidence type="ECO:0000256" key="2">
    <source>
        <dbReference type="ARBA" id="ARBA00022448"/>
    </source>
</evidence>
<feature type="transmembrane region" description="Helical" evidence="7">
    <location>
        <begin position="81"/>
        <end position="105"/>
    </location>
</feature>
<dbReference type="InterPro" id="IPR051393">
    <property type="entry name" value="ABC_transporter_permease"/>
</dbReference>
<keyword evidence="2 7" id="KW-0813">Transport</keyword>
<evidence type="ECO:0000256" key="7">
    <source>
        <dbReference type="RuleBase" id="RU363032"/>
    </source>
</evidence>
<dbReference type="Pfam" id="PF00528">
    <property type="entry name" value="BPD_transp_1"/>
    <property type="match status" value="1"/>
</dbReference>
<keyword evidence="10" id="KW-1185">Reference proteome</keyword>
<protein>
    <submittedName>
        <fullName evidence="9">Multiple sugar transport system permease protein/sn-glycerol 3-phosphate transport system permease protein</fullName>
    </submittedName>
</protein>
<evidence type="ECO:0000256" key="1">
    <source>
        <dbReference type="ARBA" id="ARBA00004651"/>
    </source>
</evidence>
<feature type="transmembrane region" description="Helical" evidence="7">
    <location>
        <begin position="219"/>
        <end position="243"/>
    </location>
</feature>
<dbReference type="InterPro" id="IPR000515">
    <property type="entry name" value="MetI-like"/>
</dbReference>
<feature type="transmembrane region" description="Helical" evidence="7">
    <location>
        <begin position="26"/>
        <end position="53"/>
    </location>
</feature>
<dbReference type="PANTHER" id="PTHR30193:SF37">
    <property type="entry name" value="INNER MEMBRANE ABC TRANSPORTER PERMEASE PROTEIN YCJO"/>
    <property type="match status" value="1"/>
</dbReference>
<feature type="domain" description="ABC transmembrane type-1" evidence="8">
    <location>
        <begin position="82"/>
        <end position="296"/>
    </location>
</feature>
<evidence type="ECO:0000313" key="9">
    <source>
        <dbReference type="EMBL" id="TCO13518.1"/>
    </source>
</evidence>
<dbReference type="RefSeq" id="WP_132216862.1">
    <property type="nucleotide sequence ID" value="NZ_SLWN01000026.1"/>
</dbReference>
<evidence type="ECO:0000256" key="3">
    <source>
        <dbReference type="ARBA" id="ARBA00022475"/>
    </source>
</evidence>
<feature type="transmembrane region" description="Helical" evidence="7">
    <location>
        <begin position="275"/>
        <end position="297"/>
    </location>
</feature>
<evidence type="ECO:0000313" key="10">
    <source>
        <dbReference type="Proteomes" id="UP000294508"/>
    </source>
</evidence>
<keyword evidence="5 7" id="KW-1133">Transmembrane helix</keyword>
<dbReference type="PROSITE" id="PS50928">
    <property type="entry name" value="ABC_TM1"/>
    <property type="match status" value="1"/>
</dbReference>
<evidence type="ECO:0000259" key="8">
    <source>
        <dbReference type="PROSITE" id="PS50928"/>
    </source>
</evidence>
<gene>
    <name evidence="9" type="ORF">EV652_12659</name>
</gene>
<name>A0A4R2GUI1_9ACTN</name>
<organism evidence="9 10">
    <name type="scientific">Kribbella steppae</name>
    <dbReference type="NCBI Taxonomy" id="2512223"/>
    <lineage>
        <taxon>Bacteria</taxon>
        <taxon>Bacillati</taxon>
        <taxon>Actinomycetota</taxon>
        <taxon>Actinomycetes</taxon>
        <taxon>Propionibacteriales</taxon>
        <taxon>Kribbellaceae</taxon>
        <taxon>Kribbella</taxon>
    </lineage>
</organism>
<evidence type="ECO:0000256" key="6">
    <source>
        <dbReference type="ARBA" id="ARBA00023136"/>
    </source>
</evidence>
<dbReference type="CDD" id="cd06261">
    <property type="entry name" value="TM_PBP2"/>
    <property type="match status" value="1"/>
</dbReference>
<dbReference type="PANTHER" id="PTHR30193">
    <property type="entry name" value="ABC TRANSPORTER PERMEASE PROTEIN"/>
    <property type="match status" value="1"/>
</dbReference>
<dbReference type="OrthoDB" id="9804439at2"/>
<evidence type="ECO:0000256" key="5">
    <source>
        <dbReference type="ARBA" id="ARBA00022989"/>
    </source>
</evidence>
<dbReference type="Proteomes" id="UP000294508">
    <property type="component" value="Unassembled WGS sequence"/>
</dbReference>
<accession>A0A4R2GUI1</accession>
<keyword evidence="6 7" id="KW-0472">Membrane</keyword>
<dbReference type="AlphaFoldDB" id="A0A4R2GUI1"/>
<comment type="caution">
    <text evidence="9">The sequence shown here is derived from an EMBL/GenBank/DDBJ whole genome shotgun (WGS) entry which is preliminary data.</text>
</comment>
<dbReference type="InterPro" id="IPR035906">
    <property type="entry name" value="MetI-like_sf"/>
</dbReference>
<feature type="transmembrane region" description="Helical" evidence="7">
    <location>
        <begin position="117"/>
        <end position="138"/>
    </location>
</feature>
<feature type="transmembrane region" description="Helical" evidence="7">
    <location>
        <begin position="179"/>
        <end position="198"/>
    </location>
</feature>
<dbReference type="GO" id="GO:0005886">
    <property type="term" value="C:plasma membrane"/>
    <property type="evidence" value="ECO:0007669"/>
    <property type="project" value="UniProtKB-SubCell"/>
</dbReference>
<evidence type="ECO:0000256" key="4">
    <source>
        <dbReference type="ARBA" id="ARBA00022692"/>
    </source>
</evidence>
<dbReference type="Gene3D" id="1.10.3720.10">
    <property type="entry name" value="MetI-like"/>
    <property type="match status" value="1"/>
</dbReference>
<comment type="similarity">
    <text evidence="7">Belongs to the binding-protein-dependent transport system permease family.</text>
</comment>
<dbReference type="SUPFAM" id="SSF161098">
    <property type="entry name" value="MetI-like"/>
    <property type="match status" value="1"/>
</dbReference>
<keyword evidence="4 7" id="KW-0812">Transmembrane</keyword>
<dbReference type="EMBL" id="SLWN01000026">
    <property type="protein sequence ID" value="TCO13518.1"/>
    <property type="molecule type" value="Genomic_DNA"/>
</dbReference>
<comment type="subcellular location">
    <subcellularLocation>
        <location evidence="1 7">Cell membrane</location>
        <topology evidence="1 7">Multi-pass membrane protein</topology>
    </subcellularLocation>
</comment>
<keyword evidence="3" id="KW-1003">Cell membrane</keyword>
<proteinExistence type="inferred from homology"/>
<sequence>MAVAIAAGQRAQEKTSAQRRDWLPGYLFISPAVLLFLVFVAAPLVAAFGLSLFHWDLLSTPEFAGLDNFRQLVTDGDTIQAVVNTLVFATASVITHIGFGMLLALGVHRTMTRGTKYFVRTAYFFPFLVSWAAVALIWKYVLDPTFGLATHYLSSIGLPTTNWLASPTWALPTLIVVDWWHTIGYTFIILLAGLQTVPAQLHEAARVDGANAWWRFWSVTLPVMSPTIFFATVITFIGAFQIFDPMLIMTNGGPDGATRSIVMYTYEKGFQSFEVGYAAALSLVLFVVIIIATGVQFRLSRRWVHQ</sequence>
<reference evidence="9 10" key="1">
    <citation type="journal article" date="2015" name="Stand. Genomic Sci.">
        <title>Genomic Encyclopedia of Bacterial and Archaeal Type Strains, Phase III: the genomes of soil and plant-associated and newly described type strains.</title>
        <authorList>
            <person name="Whitman W.B."/>
            <person name="Woyke T."/>
            <person name="Klenk H.P."/>
            <person name="Zhou Y."/>
            <person name="Lilburn T.G."/>
            <person name="Beck B.J."/>
            <person name="De Vos P."/>
            <person name="Vandamme P."/>
            <person name="Eisen J.A."/>
            <person name="Garrity G."/>
            <person name="Hugenholtz P."/>
            <person name="Kyrpides N.C."/>
        </authorList>
    </citation>
    <scope>NUCLEOTIDE SEQUENCE [LARGE SCALE GENOMIC DNA]</scope>
    <source>
        <strain evidence="9 10">VKM Ac-2572</strain>
    </source>
</reference>
<keyword evidence="9" id="KW-0762">Sugar transport</keyword>